<dbReference type="HOGENOM" id="CLU_2127092_0_0_1"/>
<gene>
    <name evidence="2" type="ORF">CY34DRAFT_136600</name>
</gene>
<reference evidence="3" key="2">
    <citation type="submission" date="2015-01" db="EMBL/GenBank/DDBJ databases">
        <title>Evolutionary Origins and Diversification of the Mycorrhizal Mutualists.</title>
        <authorList>
            <consortium name="DOE Joint Genome Institute"/>
            <consortium name="Mycorrhizal Genomics Consortium"/>
            <person name="Kohler A."/>
            <person name="Kuo A."/>
            <person name="Nagy L.G."/>
            <person name="Floudas D."/>
            <person name="Copeland A."/>
            <person name="Barry K.W."/>
            <person name="Cichocki N."/>
            <person name="Veneault-Fourrey C."/>
            <person name="LaButti K."/>
            <person name="Lindquist E.A."/>
            <person name="Lipzen A."/>
            <person name="Lundell T."/>
            <person name="Morin E."/>
            <person name="Murat C."/>
            <person name="Riley R."/>
            <person name="Ohm R."/>
            <person name="Sun H."/>
            <person name="Tunlid A."/>
            <person name="Henrissat B."/>
            <person name="Grigoriev I.V."/>
            <person name="Hibbett D.S."/>
            <person name="Martin F."/>
        </authorList>
    </citation>
    <scope>NUCLEOTIDE SEQUENCE [LARGE SCALE GENOMIC DNA]</scope>
    <source>
        <strain evidence="3">UH-Slu-Lm8-n1</strain>
    </source>
</reference>
<evidence type="ECO:0000256" key="1">
    <source>
        <dbReference type="SAM" id="Phobius"/>
    </source>
</evidence>
<dbReference type="EMBL" id="KN836164">
    <property type="protein sequence ID" value="KIK32629.1"/>
    <property type="molecule type" value="Genomic_DNA"/>
</dbReference>
<protein>
    <submittedName>
        <fullName evidence="2">Uncharacterized protein</fullName>
    </submittedName>
</protein>
<evidence type="ECO:0000313" key="3">
    <source>
        <dbReference type="Proteomes" id="UP000054485"/>
    </source>
</evidence>
<name>A0A0D0A347_9AGAM</name>
<keyword evidence="1" id="KW-0472">Membrane</keyword>
<keyword evidence="3" id="KW-1185">Reference proteome</keyword>
<organism evidence="2 3">
    <name type="scientific">Suillus luteus UH-Slu-Lm8-n1</name>
    <dbReference type="NCBI Taxonomy" id="930992"/>
    <lineage>
        <taxon>Eukaryota</taxon>
        <taxon>Fungi</taxon>
        <taxon>Dikarya</taxon>
        <taxon>Basidiomycota</taxon>
        <taxon>Agaricomycotina</taxon>
        <taxon>Agaricomycetes</taxon>
        <taxon>Agaricomycetidae</taxon>
        <taxon>Boletales</taxon>
        <taxon>Suillineae</taxon>
        <taxon>Suillaceae</taxon>
        <taxon>Suillus</taxon>
    </lineage>
</organism>
<reference evidence="2 3" key="1">
    <citation type="submission" date="2014-04" db="EMBL/GenBank/DDBJ databases">
        <authorList>
            <consortium name="DOE Joint Genome Institute"/>
            <person name="Kuo A."/>
            <person name="Ruytinx J."/>
            <person name="Rineau F."/>
            <person name="Colpaert J."/>
            <person name="Kohler A."/>
            <person name="Nagy L.G."/>
            <person name="Floudas D."/>
            <person name="Copeland A."/>
            <person name="Barry K.W."/>
            <person name="Cichocki N."/>
            <person name="Veneault-Fourrey C."/>
            <person name="LaButti K."/>
            <person name="Lindquist E.A."/>
            <person name="Lipzen A."/>
            <person name="Lundell T."/>
            <person name="Morin E."/>
            <person name="Murat C."/>
            <person name="Sun H."/>
            <person name="Tunlid A."/>
            <person name="Henrissat B."/>
            <person name="Grigoriev I.V."/>
            <person name="Hibbett D.S."/>
            <person name="Martin F."/>
            <person name="Nordberg H.P."/>
            <person name="Cantor M.N."/>
            <person name="Hua S.X."/>
        </authorList>
    </citation>
    <scope>NUCLEOTIDE SEQUENCE [LARGE SCALE GENOMIC DNA]</scope>
    <source>
        <strain evidence="2 3">UH-Slu-Lm8-n1</strain>
    </source>
</reference>
<evidence type="ECO:0000313" key="2">
    <source>
        <dbReference type="EMBL" id="KIK32629.1"/>
    </source>
</evidence>
<dbReference type="AlphaFoldDB" id="A0A0D0A347"/>
<accession>A0A0D0A347</accession>
<sequence>MTKRPSSCHGQALNLTFLARSISGLNSFFNAELWSSRNQLSKSTRCDTLIIHQHPKSPILLISAPIFRIIIISCLVVLAWCVFIQLSFHAERIIFMVLSSSPPSLRTICRDYM</sequence>
<keyword evidence="1" id="KW-0812">Transmembrane</keyword>
<dbReference type="InParanoid" id="A0A0D0A347"/>
<keyword evidence="1" id="KW-1133">Transmembrane helix</keyword>
<dbReference type="Proteomes" id="UP000054485">
    <property type="component" value="Unassembled WGS sequence"/>
</dbReference>
<feature type="transmembrane region" description="Helical" evidence="1">
    <location>
        <begin position="66"/>
        <end position="88"/>
    </location>
</feature>
<proteinExistence type="predicted"/>